<name>A0A1H2DQ56_9ACTN</name>
<dbReference type="Proteomes" id="UP000183180">
    <property type="component" value="Unassembled WGS sequence"/>
</dbReference>
<organism evidence="1 4">
    <name type="scientific">Gordonia westfalica</name>
    <dbReference type="NCBI Taxonomy" id="158898"/>
    <lineage>
        <taxon>Bacteria</taxon>
        <taxon>Bacillati</taxon>
        <taxon>Actinomycetota</taxon>
        <taxon>Actinomycetes</taxon>
        <taxon>Mycobacteriales</taxon>
        <taxon>Gordoniaceae</taxon>
        <taxon>Gordonia</taxon>
    </lineage>
</organism>
<evidence type="ECO:0000313" key="2">
    <source>
        <dbReference type="EMBL" id="SDT85081.1"/>
    </source>
</evidence>
<gene>
    <name evidence="1" type="ORF">SAMN04488548_11416</name>
    <name evidence="2" type="ORF">SAMN04488548_1156</name>
    <name evidence="3" type="ORF">SAMN04488548_12754</name>
</gene>
<evidence type="ECO:0008006" key="5">
    <source>
        <dbReference type="Google" id="ProtNLM"/>
    </source>
</evidence>
<sequence length="550" mass="61769">MLLVVPGPDPEPWPTLGPQICDLIEDRAIYGPGSLQGEPYEIDPEFRAFIHRAFEVFPKGHPWEGRRRFKRVGLSVRKGLAKTEKQALLAFCELHPEGPTRFDGWDASGNPVGRPVNSPYIPMLAVSVEQVEELAYGALKYIVEEGPDADLFDSTLDRIVRLNDHGRADGKAVALSNNPGSRDGARTTMNCFDEPHRLYLPRQLKAHQTMDANLPKRPLDDPWSLYVGTAGQPGQGSVAEEIHIEATQIAEGKIQRPDLFYLYRTDDDPERDLSDKDERIRAIAEATGPIGEFGPGQFDEIASKWDRPGADGPYLERVWLNRWKRQGDQAFDMKKIKPGLCRSGERIPKGGFITLGFDGARFRDATALVATSIDTGLQELLGLWERPDDDDLEDDGWEVNEAEVTAAVEDAMTRYAVWKMYADPPHWTETVGSWAAKWPDRVEEWWTARVKPMAYTLREYREAIDSGSITFGGEHSHEDFVRHLGNAGRKELKIVDDEGKPLDVLQKQDGRADLKFDAAMASVLSWKACLDARKSGARPPRPVGMPRRIY</sequence>
<dbReference type="EMBL" id="FNLM01000014">
    <property type="protein sequence ID" value="SDT85023.1"/>
    <property type="molecule type" value="Genomic_DNA"/>
</dbReference>
<accession>A0A1H2DQ56</accession>
<evidence type="ECO:0000313" key="4">
    <source>
        <dbReference type="Proteomes" id="UP000183180"/>
    </source>
</evidence>
<dbReference type="AlphaFoldDB" id="A0A1H2DQ56"/>
<dbReference type="EMBL" id="FNLM01000027">
    <property type="protein sequence ID" value="SDT89645.1"/>
    <property type="molecule type" value="Genomic_DNA"/>
</dbReference>
<protein>
    <recommendedName>
        <fullName evidence="5">Phage terminase-like protein, large subunit, contains N-terminal HTH domain</fullName>
    </recommendedName>
</protein>
<evidence type="ECO:0000313" key="3">
    <source>
        <dbReference type="EMBL" id="SDT89645.1"/>
    </source>
</evidence>
<evidence type="ECO:0000313" key="1">
    <source>
        <dbReference type="EMBL" id="SDT85023.1"/>
    </source>
</evidence>
<dbReference type="OrthoDB" id="3197057at2"/>
<proteinExistence type="predicted"/>
<dbReference type="EMBL" id="FNLM01000015">
    <property type="protein sequence ID" value="SDT85081.1"/>
    <property type="molecule type" value="Genomic_DNA"/>
</dbReference>
<reference evidence="1 4" key="1">
    <citation type="submission" date="2016-10" db="EMBL/GenBank/DDBJ databases">
        <authorList>
            <person name="de Groot N.N."/>
        </authorList>
    </citation>
    <scope>NUCLEOTIDE SEQUENCE [LARGE SCALE GENOMIC DNA]</scope>
    <source>
        <strain evidence="1 4">DSM 44215</strain>
    </source>
</reference>
<dbReference type="STRING" id="158898.SAMN04488548_11416"/>